<keyword evidence="6" id="KW-0539">Nucleus</keyword>
<dbReference type="CDD" id="cd00067">
    <property type="entry name" value="GAL4"/>
    <property type="match status" value="1"/>
</dbReference>
<dbReference type="AlphaFoldDB" id="A0AA39QWQ5"/>
<sequence>MPHSAINHQALTVRLGNTPEWPSALPWQPPHFSNTLPIMSQTSENNQSSSYYPPAQFPSPSMAGQYSYPPPEGQGNSPSGANMTLPPALSLPPIHTIDGRPQPQQQQQGQGQGQQGAQNQMPPAMGQYYGQGQPFPPTSDPSQPMRYPIPPDGRVMSGGRHKKEIKRRTKTGCLTCRKRRIKCDEAHPACRNCQKSKRECMGYDPIFKSQPGPTNIQPALSGATSMQSTSAVSSPYPPPAHGYMHVGSQGYGQPGTDSEHSTTQPFDYSAAIDPALEGAGSSDMQNDIKGTLGTGTPYPVPTSDQHNHRAKRTKIEELLCLRGIPPPPPAPPSSIPLSMRDEIKSVWMTVYSVGIDKFLETRWFCQRGLTHLMENNRLCDQFASLIRRYSPNPQDPNVVHTMMLTQSLEATIVWAMMGMCRQVANSEKVSEEDVKEGVHDAAKRLEIFENLITGEYLDTGSAPPKTESNGTAFDNQLQTREHDFWRLVHKFLTIRDDEASAAKEIDETLVAARNLLDSRENRDVIYSIMIARHVGARMAEFPENLPQPQSNDEEDSKHKLIIAKKFIEEEATAKGTTQVVQRLCGMACRSWEISIIKR</sequence>
<keyword evidence="3" id="KW-0805">Transcription regulation</keyword>
<dbReference type="InterPro" id="IPR052360">
    <property type="entry name" value="Transcr_Regulatory_Proteins"/>
</dbReference>
<feature type="compositionally biased region" description="Polar residues" evidence="7">
    <location>
        <begin position="31"/>
        <end position="51"/>
    </location>
</feature>
<keyword evidence="2" id="KW-0862">Zinc</keyword>
<evidence type="ECO:0000256" key="5">
    <source>
        <dbReference type="ARBA" id="ARBA00023163"/>
    </source>
</evidence>
<evidence type="ECO:0000256" key="7">
    <source>
        <dbReference type="SAM" id="MobiDB-lite"/>
    </source>
</evidence>
<dbReference type="EMBL" id="JAFEKC020000018">
    <property type="protein sequence ID" value="KAK0509480.1"/>
    <property type="molecule type" value="Genomic_DNA"/>
</dbReference>
<keyword evidence="10" id="KW-1185">Reference proteome</keyword>
<feature type="domain" description="Zn(2)-C6 fungal-type" evidence="8">
    <location>
        <begin position="172"/>
        <end position="200"/>
    </location>
</feature>
<dbReference type="Pfam" id="PF00172">
    <property type="entry name" value="Zn_clus"/>
    <property type="match status" value="1"/>
</dbReference>
<protein>
    <recommendedName>
        <fullName evidence="8">Zn(2)-C6 fungal-type domain-containing protein</fullName>
    </recommendedName>
</protein>
<reference evidence="9" key="1">
    <citation type="submission" date="2023-03" db="EMBL/GenBank/DDBJ databases">
        <title>Complete genome of Cladonia borealis.</title>
        <authorList>
            <person name="Park H."/>
        </authorList>
    </citation>
    <scope>NUCLEOTIDE SEQUENCE</scope>
    <source>
        <strain evidence="9">ANT050790</strain>
    </source>
</reference>
<keyword evidence="5" id="KW-0804">Transcription</keyword>
<evidence type="ECO:0000259" key="8">
    <source>
        <dbReference type="PROSITE" id="PS50048"/>
    </source>
</evidence>
<dbReference type="InterPro" id="IPR001138">
    <property type="entry name" value="Zn2Cys6_DnaBD"/>
</dbReference>
<evidence type="ECO:0000256" key="6">
    <source>
        <dbReference type="ARBA" id="ARBA00023242"/>
    </source>
</evidence>
<dbReference type="PANTHER" id="PTHR36206:SF13">
    <property type="entry name" value="TRANSCRIPTIONAL REGULATORY PROTEIN MOC3"/>
    <property type="match status" value="1"/>
</dbReference>
<dbReference type="PROSITE" id="PS00463">
    <property type="entry name" value="ZN2_CY6_FUNGAL_1"/>
    <property type="match status" value="1"/>
</dbReference>
<dbReference type="PANTHER" id="PTHR36206">
    <property type="entry name" value="ASPERCRYPTIN BIOSYNTHESIS CLUSTER-SPECIFIC TRANSCRIPTION REGULATOR ATNN-RELATED"/>
    <property type="match status" value="1"/>
</dbReference>
<evidence type="ECO:0000256" key="4">
    <source>
        <dbReference type="ARBA" id="ARBA00023125"/>
    </source>
</evidence>
<dbReference type="GO" id="GO:0008270">
    <property type="term" value="F:zinc ion binding"/>
    <property type="evidence" value="ECO:0007669"/>
    <property type="project" value="InterPro"/>
</dbReference>
<feature type="compositionally biased region" description="Polar residues" evidence="7">
    <location>
        <begin position="211"/>
        <end position="233"/>
    </location>
</feature>
<evidence type="ECO:0000313" key="9">
    <source>
        <dbReference type="EMBL" id="KAK0509480.1"/>
    </source>
</evidence>
<accession>A0AA39QWQ5</accession>
<comment type="caution">
    <text evidence="9">The sequence shown here is derived from an EMBL/GenBank/DDBJ whole genome shotgun (WGS) entry which is preliminary data.</text>
</comment>
<dbReference type="Proteomes" id="UP001166286">
    <property type="component" value="Unassembled WGS sequence"/>
</dbReference>
<feature type="compositionally biased region" description="Low complexity" evidence="7">
    <location>
        <begin position="101"/>
        <end position="123"/>
    </location>
</feature>
<dbReference type="SMART" id="SM00066">
    <property type="entry name" value="GAL4"/>
    <property type="match status" value="1"/>
</dbReference>
<dbReference type="PROSITE" id="PS50048">
    <property type="entry name" value="ZN2_CY6_FUNGAL_2"/>
    <property type="match status" value="1"/>
</dbReference>
<keyword evidence="4" id="KW-0238">DNA-binding</keyword>
<dbReference type="InterPro" id="IPR036864">
    <property type="entry name" value="Zn2-C6_fun-type_DNA-bd_sf"/>
</dbReference>
<evidence type="ECO:0000256" key="2">
    <source>
        <dbReference type="ARBA" id="ARBA00022833"/>
    </source>
</evidence>
<organism evidence="9 10">
    <name type="scientific">Cladonia borealis</name>
    <dbReference type="NCBI Taxonomy" id="184061"/>
    <lineage>
        <taxon>Eukaryota</taxon>
        <taxon>Fungi</taxon>
        <taxon>Dikarya</taxon>
        <taxon>Ascomycota</taxon>
        <taxon>Pezizomycotina</taxon>
        <taxon>Lecanoromycetes</taxon>
        <taxon>OSLEUM clade</taxon>
        <taxon>Lecanoromycetidae</taxon>
        <taxon>Lecanorales</taxon>
        <taxon>Lecanorineae</taxon>
        <taxon>Cladoniaceae</taxon>
        <taxon>Cladonia</taxon>
    </lineage>
</organism>
<dbReference type="SUPFAM" id="SSF57701">
    <property type="entry name" value="Zn2/Cys6 DNA-binding domain"/>
    <property type="match status" value="1"/>
</dbReference>
<feature type="region of interest" description="Disordered" evidence="7">
    <location>
        <begin position="25"/>
        <end position="166"/>
    </location>
</feature>
<dbReference type="GO" id="GO:0000981">
    <property type="term" value="F:DNA-binding transcription factor activity, RNA polymerase II-specific"/>
    <property type="evidence" value="ECO:0007669"/>
    <property type="project" value="InterPro"/>
</dbReference>
<dbReference type="Gene3D" id="4.10.240.10">
    <property type="entry name" value="Zn(2)-C6 fungal-type DNA-binding domain"/>
    <property type="match status" value="1"/>
</dbReference>
<evidence type="ECO:0000256" key="3">
    <source>
        <dbReference type="ARBA" id="ARBA00023015"/>
    </source>
</evidence>
<proteinExistence type="predicted"/>
<evidence type="ECO:0000313" key="10">
    <source>
        <dbReference type="Proteomes" id="UP001166286"/>
    </source>
</evidence>
<name>A0AA39QWQ5_9LECA</name>
<keyword evidence="1" id="KW-0479">Metal-binding</keyword>
<dbReference type="GO" id="GO:0003677">
    <property type="term" value="F:DNA binding"/>
    <property type="evidence" value="ECO:0007669"/>
    <property type="project" value="UniProtKB-KW"/>
</dbReference>
<feature type="region of interest" description="Disordered" evidence="7">
    <location>
        <begin position="210"/>
        <end position="265"/>
    </location>
</feature>
<evidence type="ECO:0000256" key="1">
    <source>
        <dbReference type="ARBA" id="ARBA00022723"/>
    </source>
</evidence>
<gene>
    <name evidence="9" type="ORF">JMJ35_007874</name>
</gene>